<sequence length="200" mass="21767">MDGPGGGAAGRRNRAVVIEHGGSRIRTVDEHAFVTQHGSMRVQVFTAEGLRSVAVVTQTDREGRSLQNGAERYVEEVWQRFCPEEIEPPLFIAHQLLGELDLGFQQFLFTVVGPHTVERPVRWGPMLTLAELEELVGGPVDPDRGDGYVEPEPAQARPPVGASGFGRFAVLPGASPSSICGLRLPPRPARSGWKGLDVRR</sequence>
<proteinExistence type="predicted"/>
<protein>
    <submittedName>
        <fullName evidence="1">Uncharacterized protein</fullName>
    </submittedName>
</protein>
<dbReference type="RefSeq" id="WP_349876249.1">
    <property type="nucleotide sequence ID" value="NZ_CP157974.1"/>
</dbReference>
<name>A0AAU7QU73_9ACTN</name>
<organism evidence="1">
    <name type="scientific">Micromonospora sp. HUAS YX12</name>
    <dbReference type="NCBI Taxonomy" id="3156396"/>
    <lineage>
        <taxon>Bacteria</taxon>
        <taxon>Bacillati</taxon>
        <taxon>Actinomycetota</taxon>
        <taxon>Actinomycetes</taxon>
        <taxon>Micromonosporales</taxon>
        <taxon>Micromonosporaceae</taxon>
        <taxon>Micromonospora</taxon>
    </lineage>
</organism>
<reference evidence="1" key="1">
    <citation type="submission" date="2024-06" db="EMBL/GenBank/DDBJ databases">
        <title>Micromonospora sp. strain HUAS YX12 genome sequences.</title>
        <authorList>
            <person name="Mo P."/>
        </authorList>
    </citation>
    <scope>NUCLEOTIDE SEQUENCE</scope>
    <source>
        <strain evidence="1">HUAS YX12</strain>
    </source>
</reference>
<gene>
    <name evidence="1" type="ORF">ABIH81_19075</name>
</gene>
<dbReference type="AlphaFoldDB" id="A0AAU7QU73"/>
<accession>A0AAU7QU73</accession>
<evidence type="ECO:0000313" key="1">
    <source>
        <dbReference type="EMBL" id="XBT79764.1"/>
    </source>
</evidence>
<dbReference type="EMBL" id="CP157974">
    <property type="protein sequence ID" value="XBT79764.1"/>
    <property type="molecule type" value="Genomic_DNA"/>
</dbReference>